<dbReference type="EMBL" id="CAJRAY010000024">
    <property type="protein sequence ID" value="CAG5081801.1"/>
    <property type="molecule type" value="Genomic_DNA"/>
</dbReference>
<evidence type="ECO:0000313" key="2">
    <source>
        <dbReference type="Proteomes" id="UP000681526"/>
    </source>
</evidence>
<dbReference type="SUPFAM" id="SSF81593">
    <property type="entry name" value="Nucleotidyltransferase substrate binding subunit/domain"/>
    <property type="match status" value="1"/>
</dbReference>
<evidence type="ECO:0000313" key="1">
    <source>
        <dbReference type="EMBL" id="CAG5081801.1"/>
    </source>
</evidence>
<dbReference type="Pfam" id="PF08780">
    <property type="entry name" value="NTase_sub_bind"/>
    <property type="match status" value="1"/>
</dbReference>
<protein>
    <submittedName>
        <fullName evidence="1">Nucleotidyltransferase substrate binding protein, HI0074 family</fullName>
    </submittedName>
</protein>
<dbReference type="Gene3D" id="1.20.120.330">
    <property type="entry name" value="Nucleotidyltransferases domain 2"/>
    <property type="match status" value="1"/>
</dbReference>
<reference evidence="1 2" key="1">
    <citation type="submission" date="2021-04" db="EMBL/GenBank/DDBJ databases">
        <authorList>
            <person name="Rakotoarivonina H."/>
        </authorList>
    </citation>
    <scope>NUCLEOTIDE SEQUENCE [LARGE SCALE GENOMIC DNA]</scope>
    <source>
        <strain evidence="1 2">XE</strain>
    </source>
</reference>
<sequence>MHRGHVGHDGILGKKLEQLSNGVNRLREALLAEGLPEDMKRDAVIQRFEFCFESAWKTLKAWLRDEGIETASPKSALREAYKLGWLGQDPDPWYQMLTDRNLTSHVYNEEMAAAIYANIRSCYANLLAELVDRLGENFDDA</sequence>
<accession>A0ABN7RR59</accession>
<dbReference type="RefSeq" id="WP_244860440.1">
    <property type="nucleotide sequence ID" value="NZ_CAJRAY010000024.1"/>
</dbReference>
<organism evidence="1 2">
    <name type="scientific">Thermobacillus xylanilyticus</name>
    <dbReference type="NCBI Taxonomy" id="76633"/>
    <lineage>
        <taxon>Bacteria</taxon>
        <taxon>Bacillati</taxon>
        <taxon>Bacillota</taxon>
        <taxon>Bacilli</taxon>
        <taxon>Bacillales</taxon>
        <taxon>Paenibacillaceae</taxon>
        <taxon>Thermobacillus</taxon>
    </lineage>
</organism>
<dbReference type="InterPro" id="IPR010235">
    <property type="entry name" value="HepT"/>
</dbReference>
<dbReference type="Proteomes" id="UP000681526">
    <property type="component" value="Unassembled WGS sequence"/>
</dbReference>
<comment type="caution">
    <text evidence="1">The sequence shown here is derived from an EMBL/GenBank/DDBJ whole genome shotgun (WGS) entry which is preliminary data.</text>
</comment>
<proteinExistence type="predicted"/>
<keyword evidence="2" id="KW-1185">Reference proteome</keyword>
<gene>
    <name evidence="1" type="primary">txxe 1215</name>
    <name evidence="1" type="ORF">TXXE_05470</name>
</gene>
<name>A0ABN7RR59_THEXY</name>
<dbReference type="NCBIfam" id="TIGR01987">
    <property type="entry name" value="HI0074"/>
    <property type="match status" value="1"/>
</dbReference>